<dbReference type="Pfam" id="PF13411">
    <property type="entry name" value="MerR_1"/>
    <property type="match status" value="1"/>
</dbReference>
<evidence type="ECO:0000259" key="2">
    <source>
        <dbReference type="PROSITE" id="PS50937"/>
    </source>
</evidence>
<evidence type="ECO:0000313" key="3">
    <source>
        <dbReference type="EMBL" id="CAB4731819.1"/>
    </source>
</evidence>
<sequence>MTEKHMQIGEVATRTELSLRTIRYYEEVGLVSPSARTSGGFRLYSEADVQRLELVKRMKPLDFSLEDMGALLHVVDQLDAGPHDDSRESLLARLEGFRGAAEERVADLRRKLTFAEEFAAGLDSRLESQRSSAARS</sequence>
<dbReference type="Gene3D" id="1.10.1660.10">
    <property type="match status" value="1"/>
</dbReference>
<name>A0A6J6SBQ1_9ZZZZ</name>
<proteinExistence type="predicted"/>
<keyword evidence="1" id="KW-0238">DNA-binding</keyword>
<protein>
    <submittedName>
        <fullName evidence="3">Unannotated protein</fullName>
    </submittedName>
</protein>
<dbReference type="PROSITE" id="PS00552">
    <property type="entry name" value="HTH_MERR_1"/>
    <property type="match status" value="1"/>
</dbReference>
<gene>
    <name evidence="3" type="ORF">UFOPK2761_00561</name>
</gene>
<evidence type="ECO:0000256" key="1">
    <source>
        <dbReference type="ARBA" id="ARBA00023125"/>
    </source>
</evidence>
<dbReference type="InterPro" id="IPR047057">
    <property type="entry name" value="MerR_fam"/>
</dbReference>
<dbReference type="PRINTS" id="PR00040">
    <property type="entry name" value="HTHMERR"/>
</dbReference>
<dbReference type="AlphaFoldDB" id="A0A6J6SBQ1"/>
<reference evidence="3" key="1">
    <citation type="submission" date="2020-05" db="EMBL/GenBank/DDBJ databases">
        <authorList>
            <person name="Chiriac C."/>
            <person name="Salcher M."/>
            <person name="Ghai R."/>
            <person name="Kavagutti S V."/>
        </authorList>
    </citation>
    <scope>NUCLEOTIDE SEQUENCE</scope>
</reference>
<organism evidence="3">
    <name type="scientific">freshwater metagenome</name>
    <dbReference type="NCBI Taxonomy" id="449393"/>
    <lineage>
        <taxon>unclassified sequences</taxon>
        <taxon>metagenomes</taxon>
        <taxon>ecological metagenomes</taxon>
    </lineage>
</organism>
<dbReference type="PANTHER" id="PTHR30204">
    <property type="entry name" value="REDOX-CYCLING DRUG-SENSING TRANSCRIPTIONAL ACTIVATOR SOXR"/>
    <property type="match status" value="1"/>
</dbReference>
<dbReference type="GO" id="GO:0003700">
    <property type="term" value="F:DNA-binding transcription factor activity"/>
    <property type="evidence" value="ECO:0007669"/>
    <property type="project" value="InterPro"/>
</dbReference>
<dbReference type="EMBL" id="CAEZYQ010000003">
    <property type="protein sequence ID" value="CAB4731819.1"/>
    <property type="molecule type" value="Genomic_DNA"/>
</dbReference>
<accession>A0A6J6SBQ1</accession>
<feature type="domain" description="HTH merR-type" evidence="2">
    <location>
        <begin position="5"/>
        <end position="74"/>
    </location>
</feature>
<dbReference type="InterPro" id="IPR000551">
    <property type="entry name" value="MerR-type_HTH_dom"/>
</dbReference>
<dbReference type="PANTHER" id="PTHR30204:SF93">
    <property type="entry name" value="HTH MERR-TYPE DOMAIN-CONTAINING PROTEIN"/>
    <property type="match status" value="1"/>
</dbReference>
<dbReference type="SMART" id="SM00422">
    <property type="entry name" value="HTH_MERR"/>
    <property type="match status" value="1"/>
</dbReference>
<dbReference type="GO" id="GO:0003677">
    <property type="term" value="F:DNA binding"/>
    <property type="evidence" value="ECO:0007669"/>
    <property type="project" value="UniProtKB-KW"/>
</dbReference>
<dbReference type="InterPro" id="IPR009061">
    <property type="entry name" value="DNA-bd_dom_put_sf"/>
</dbReference>
<dbReference type="SUPFAM" id="SSF46955">
    <property type="entry name" value="Putative DNA-binding domain"/>
    <property type="match status" value="1"/>
</dbReference>
<dbReference type="PROSITE" id="PS50937">
    <property type="entry name" value="HTH_MERR_2"/>
    <property type="match status" value="1"/>
</dbReference>